<comment type="caution">
    <text evidence="2">The sequence shown here is derived from an EMBL/GenBank/DDBJ whole genome shotgun (WGS) entry which is preliminary data.</text>
</comment>
<dbReference type="InterPro" id="IPR003812">
    <property type="entry name" value="Fido"/>
</dbReference>
<name>A0A1W9YSL3_MYCBA</name>
<reference evidence="2 3" key="1">
    <citation type="submission" date="2017-02" db="EMBL/GenBank/DDBJ databases">
        <title>The new phylogeny of genus Mycobacterium.</title>
        <authorList>
            <person name="Tortoli E."/>
            <person name="Trovato A."/>
            <person name="Cirillo D.M."/>
        </authorList>
    </citation>
    <scope>NUCLEOTIDE SEQUENCE [LARGE SCALE GENOMIC DNA]</scope>
    <source>
        <strain evidence="2 3">DSM 45578</strain>
    </source>
</reference>
<dbReference type="InterPro" id="IPR006440">
    <property type="entry name" value="Doc"/>
</dbReference>
<accession>A0A1W9YSL3</accession>
<keyword evidence="3" id="KW-1185">Reference proteome</keyword>
<dbReference type="Gene3D" id="1.20.120.1870">
    <property type="entry name" value="Fic/DOC protein, Fido domain"/>
    <property type="match status" value="1"/>
</dbReference>
<dbReference type="RefSeq" id="WP_083060809.1">
    <property type="nucleotide sequence ID" value="NZ_JACKVM010000014.1"/>
</dbReference>
<protein>
    <submittedName>
        <fullName evidence="2">Death-on-curing protein</fullName>
    </submittedName>
</protein>
<organism evidence="2 3">
    <name type="scientific">Mycolicibacterium bacteremicum</name>
    <name type="common">Mycobacterium bacteremicum</name>
    <dbReference type="NCBI Taxonomy" id="564198"/>
    <lineage>
        <taxon>Bacteria</taxon>
        <taxon>Bacillati</taxon>
        <taxon>Actinomycetota</taxon>
        <taxon>Actinomycetes</taxon>
        <taxon>Mycobacteriales</taxon>
        <taxon>Mycobacteriaceae</taxon>
        <taxon>Mycolicibacterium</taxon>
    </lineage>
</organism>
<dbReference type="OrthoDB" id="9802752at2"/>
<dbReference type="STRING" id="564198.BST17_20905"/>
<proteinExistence type="predicted"/>
<feature type="domain" description="Fido" evidence="1">
    <location>
        <begin position="5"/>
        <end position="121"/>
    </location>
</feature>
<evidence type="ECO:0000259" key="1">
    <source>
        <dbReference type="PROSITE" id="PS51459"/>
    </source>
</evidence>
<dbReference type="PANTHER" id="PTHR39426:SF1">
    <property type="entry name" value="HOMOLOGY TO DEATH-ON-CURING PROTEIN OF PHAGE P1"/>
    <property type="match status" value="1"/>
</dbReference>
<dbReference type="PROSITE" id="PS51459">
    <property type="entry name" value="FIDO"/>
    <property type="match status" value="1"/>
</dbReference>
<gene>
    <name evidence="2" type="ORF">BST17_20905</name>
</gene>
<evidence type="ECO:0000313" key="3">
    <source>
        <dbReference type="Proteomes" id="UP000192366"/>
    </source>
</evidence>
<dbReference type="NCBIfam" id="TIGR01550">
    <property type="entry name" value="DOC_P1"/>
    <property type="match status" value="1"/>
</dbReference>
<dbReference type="PANTHER" id="PTHR39426">
    <property type="entry name" value="HOMOLOGY TO DEATH-ON-CURING PROTEIN OF PHAGE P1"/>
    <property type="match status" value="1"/>
</dbReference>
<dbReference type="GO" id="GO:0016301">
    <property type="term" value="F:kinase activity"/>
    <property type="evidence" value="ECO:0007669"/>
    <property type="project" value="InterPro"/>
</dbReference>
<evidence type="ECO:0000313" key="2">
    <source>
        <dbReference type="EMBL" id="ORA03046.1"/>
    </source>
</evidence>
<dbReference type="Proteomes" id="UP000192366">
    <property type="component" value="Unassembled WGS sequence"/>
</dbReference>
<dbReference type="InterPro" id="IPR053737">
    <property type="entry name" value="Type_II_TA_Toxin"/>
</dbReference>
<dbReference type="EMBL" id="MVHJ01000021">
    <property type="protein sequence ID" value="ORA03046.1"/>
    <property type="molecule type" value="Genomic_DNA"/>
</dbReference>
<dbReference type="AlphaFoldDB" id="A0A1W9YSL3"/>
<dbReference type="Pfam" id="PF02661">
    <property type="entry name" value="Fic"/>
    <property type="match status" value="1"/>
</dbReference>
<sequence length="124" mass="13895">MTEYLDLEDLIEIAKRAIDPDVTIRDFGLLESALSRPRATVFGDDAYPDVFLKAAALMHSIARNHALVDGNKRLAWAACRTFLAINEQWVSASEDDRFDFVIRVATGAEPELALIADQLREWCA</sequence>